<reference evidence="2 3" key="1">
    <citation type="submission" date="2022-11" db="EMBL/GenBank/DDBJ databases">
        <title>Haliovirga abyssi gen. nov., sp. nov., a mesophilic fermentative bacterium isolated from the Iheya North hydrothermal field and the proposal of Haliovirgaceae fam. nov.</title>
        <authorList>
            <person name="Miyazaki U."/>
            <person name="Tame A."/>
            <person name="Miyazaki J."/>
            <person name="Takai K."/>
            <person name="Sawayama S."/>
            <person name="Kitajima M."/>
            <person name="Okamoto A."/>
            <person name="Nakagawa S."/>
        </authorList>
    </citation>
    <scope>NUCLEOTIDE SEQUENCE [LARGE SCALE GENOMIC DNA]</scope>
    <source>
        <strain evidence="2 3">IC12</strain>
    </source>
</reference>
<dbReference type="Proteomes" id="UP001321582">
    <property type="component" value="Chromosome"/>
</dbReference>
<protein>
    <recommendedName>
        <fullName evidence="4">OmpH family outer membrane protein</fullName>
    </recommendedName>
</protein>
<gene>
    <name evidence="2" type="ORF">HLVA_03660</name>
</gene>
<evidence type="ECO:0000313" key="3">
    <source>
        <dbReference type="Proteomes" id="UP001321582"/>
    </source>
</evidence>
<proteinExistence type="predicted"/>
<sequence>MRKKVMVVILFSFVLSSFAGAADRELLKKVFDKYKKLKNYAIELNIENKSIKKDDKKLKKMMIDDYNKGIDLLNSLDTKENIRKDLSNAKNVEIYKEINGLLEKITGIIMNEMTDDLQGIREKLVSDYNKGISLYEKLSGNKYKRKNIENMNTVDMYNEVNNVLEKILESK</sequence>
<keyword evidence="3" id="KW-1185">Reference proteome</keyword>
<dbReference type="EMBL" id="AP027059">
    <property type="protein sequence ID" value="BDU49797.1"/>
    <property type="molecule type" value="Genomic_DNA"/>
</dbReference>
<dbReference type="RefSeq" id="WP_307904741.1">
    <property type="nucleotide sequence ID" value="NZ_AP027059.1"/>
</dbReference>
<keyword evidence="1" id="KW-0732">Signal</keyword>
<evidence type="ECO:0008006" key="4">
    <source>
        <dbReference type="Google" id="ProtNLM"/>
    </source>
</evidence>
<dbReference type="AlphaFoldDB" id="A0AAU9DIY8"/>
<dbReference type="KEGG" id="haby:HLVA_03660"/>
<evidence type="ECO:0000313" key="2">
    <source>
        <dbReference type="EMBL" id="BDU49797.1"/>
    </source>
</evidence>
<accession>A0AAU9DIY8</accession>
<feature type="chain" id="PRO_5043851926" description="OmpH family outer membrane protein" evidence="1">
    <location>
        <begin position="22"/>
        <end position="171"/>
    </location>
</feature>
<name>A0AAU9DIY8_9FUSO</name>
<organism evidence="2 3">
    <name type="scientific">Haliovirga abyssi</name>
    <dbReference type="NCBI Taxonomy" id="2996794"/>
    <lineage>
        <taxon>Bacteria</taxon>
        <taxon>Fusobacteriati</taxon>
        <taxon>Fusobacteriota</taxon>
        <taxon>Fusobacteriia</taxon>
        <taxon>Fusobacteriales</taxon>
        <taxon>Haliovirgaceae</taxon>
        <taxon>Haliovirga</taxon>
    </lineage>
</organism>
<evidence type="ECO:0000256" key="1">
    <source>
        <dbReference type="SAM" id="SignalP"/>
    </source>
</evidence>
<feature type="signal peptide" evidence="1">
    <location>
        <begin position="1"/>
        <end position="21"/>
    </location>
</feature>